<name>N0CV75_STRMI</name>
<dbReference type="Gene3D" id="2.60.120.200">
    <property type="match status" value="1"/>
</dbReference>
<evidence type="ECO:0000256" key="1">
    <source>
        <dbReference type="SAM" id="MobiDB-lite"/>
    </source>
</evidence>
<keyword evidence="2" id="KW-0378">Hydrolase</keyword>
<dbReference type="HOGENOM" id="CLU_1905574_0_0_11"/>
<dbReference type="GO" id="GO:0016787">
    <property type="term" value="F:hydrolase activity"/>
    <property type="evidence" value="ECO:0007669"/>
    <property type="project" value="UniProtKB-KW"/>
</dbReference>
<evidence type="ECO:0000313" key="3">
    <source>
        <dbReference type="Proteomes" id="UP000013304"/>
    </source>
</evidence>
<dbReference type="RefSeq" id="WP_015611316.1">
    <property type="nucleotide sequence ID" value="NC_021177.1"/>
</dbReference>
<accession>N0CV75</accession>
<dbReference type="SUPFAM" id="SSF49899">
    <property type="entry name" value="Concanavalin A-like lectins/glucanases"/>
    <property type="match status" value="1"/>
</dbReference>
<dbReference type="PATRIC" id="fig|1303692.3.peg.5134"/>
<dbReference type="Proteomes" id="UP000013304">
    <property type="component" value="Chromosome"/>
</dbReference>
<protein>
    <submittedName>
        <fullName evidence="2">SGNH hydrolase containing a LamG-like domain</fullName>
    </submittedName>
</protein>
<dbReference type="KEGG" id="sfi:SFUL_5107"/>
<dbReference type="InterPro" id="IPR013320">
    <property type="entry name" value="ConA-like_dom_sf"/>
</dbReference>
<gene>
    <name evidence="2" type="ORF">SFUL_5107</name>
</gene>
<proteinExistence type="predicted"/>
<dbReference type="EMBL" id="CP005080">
    <property type="protein sequence ID" value="AGK80001.1"/>
    <property type="molecule type" value="Genomic_DNA"/>
</dbReference>
<evidence type="ECO:0000313" key="2">
    <source>
        <dbReference type="EMBL" id="AGK80001.1"/>
    </source>
</evidence>
<reference evidence="2 3" key="1">
    <citation type="submission" date="2013-04" db="EMBL/GenBank/DDBJ databases">
        <title>Complete genome sequence of Streptomyces fulvissimus.</title>
        <authorList>
            <person name="Myronovskyi M."/>
            <person name="Tokovenko B."/>
            <person name="Manderscheid N."/>
            <person name="Petzke L."/>
            <person name="Luzhetskyy A."/>
        </authorList>
    </citation>
    <scope>NUCLEOTIDE SEQUENCE [LARGE SCALE GENOMIC DNA]</scope>
    <source>
        <strain evidence="2 3">DSM 40593</strain>
    </source>
</reference>
<feature type="region of interest" description="Disordered" evidence="1">
    <location>
        <begin position="26"/>
        <end position="87"/>
    </location>
</feature>
<organism evidence="2 3">
    <name type="scientific">Streptomyces microflavus DSM 40593</name>
    <dbReference type="NCBI Taxonomy" id="1303692"/>
    <lineage>
        <taxon>Bacteria</taxon>
        <taxon>Bacillati</taxon>
        <taxon>Actinomycetota</taxon>
        <taxon>Actinomycetes</taxon>
        <taxon>Kitasatosporales</taxon>
        <taxon>Streptomycetaceae</taxon>
        <taxon>Streptomyces</taxon>
    </lineage>
</organism>
<sequence length="133" mass="13433">MPGATDGRGRRTEKADCTLAAQPSCNTIATPPVRTPTGTSDHAPVYGSTQGCPGLDWRMNGTASGGSLGLTGTPSPGASWSTGHGGALELDGVSGPVTAPGPVVDTRRSFTVSAWAKADGPDWNVDRARGGRE</sequence>
<dbReference type="OrthoDB" id="324838at2"/>
<dbReference type="AlphaFoldDB" id="N0CV75"/>